<dbReference type="GeneID" id="111281523"/>
<sequence length="381" mass="43530">MAYQHVETNPHFIDPEEKTPDQRHYLPAALLPRRGPDQRIPSHRPQDQRPQPRHYGDEGPQPLGPSPPEPHHEGQPYPPLHVWVPPVHHEDQSPQSQPQNSQGQQRQPLEMSTPPSSIQGLTPKTQKRQGRSGKKVKMPPQLQDQHPSAQLIRPLGEVTEHQPSPGVITPQPEGKHPHEQRPRTNLFLPRDRPTKPLTWFAAAFCIIFWLVIIIGGLIVLIVYLVFRPRSPHFDVNSVSLNAAYLDMRYLLNADLSVLANFTNPNMKVSVDFSYMYLDLYFENSMIATQYIEPFSAARGLSMIANIHMVTSQVRLSLKETLLLQKQIENNRVMFTVKGKFRARYNLGGFLKYSYWLHGHCSLMVSSPPNGVLRAKRCNTKH</sequence>
<accession>A0A6P5X9A8</accession>
<evidence type="ECO:0000256" key="1">
    <source>
        <dbReference type="ARBA" id="ARBA00004370"/>
    </source>
</evidence>
<feature type="compositionally biased region" description="Basic and acidic residues" evidence="3">
    <location>
        <begin position="173"/>
        <end position="182"/>
    </location>
</feature>
<feature type="compositionally biased region" description="Basic residues" evidence="3">
    <location>
        <begin position="125"/>
        <end position="137"/>
    </location>
</feature>
<organism evidence="5 6">
    <name type="scientific">Durio zibethinus</name>
    <name type="common">Durian</name>
    <dbReference type="NCBI Taxonomy" id="66656"/>
    <lineage>
        <taxon>Eukaryota</taxon>
        <taxon>Viridiplantae</taxon>
        <taxon>Streptophyta</taxon>
        <taxon>Embryophyta</taxon>
        <taxon>Tracheophyta</taxon>
        <taxon>Spermatophyta</taxon>
        <taxon>Magnoliopsida</taxon>
        <taxon>eudicotyledons</taxon>
        <taxon>Gunneridae</taxon>
        <taxon>Pentapetalae</taxon>
        <taxon>rosids</taxon>
        <taxon>malvids</taxon>
        <taxon>Malvales</taxon>
        <taxon>Malvaceae</taxon>
        <taxon>Helicteroideae</taxon>
        <taxon>Durio</taxon>
    </lineage>
</organism>
<dbReference type="GO" id="GO:0098542">
    <property type="term" value="P:defense response to other organism"/>
    <property type="evidence" value="ECO:0007669"/>
    <property type="project" value="InterPro"/>
</dbReference>
<evidence type="ECO:0000256" key="2">
    <source>
        <dbReference type="ARBA" id="ARBA00023136"/>
    </source>
</evidence>
<dbReference type="InterPro" id="IPR044839">
    <property type="entry name" value="NDR1-like"/>
</dbReference>
<protein>
    <submittedName>
        <fullName evidence="6">NDR1/HIN1-like protein 6</fullName>
    </submittedName>
</protein>
<name>A0A6P5X9A8_DURZI</name>
<dbReference type="AlphaFoldDB" id="A0A6P5X9A8"/>
<dbReference type="Proteomes" id="UP000515121">
    <property type="component" value="Unplaced"/>
</dbReference>
<proteinExistence type="predicted"/>
<feature type="compositionally biased region" description="Polar residues" evidence="3">
    <location>
        <begin position="113"/>
        <end position="124"/>
    </location>
</feature>
<gene>
    <name evidence="6" type="primary">LOC111281523</name>
</gene>
<dbReference type="PANTHER" id="PTHR31234">
    <property type="entry name" value="LATE EMBRYOGENESIS ABUNDANT (LEA) HYDROXYPROLINE-RICH GLYCOPROTEIN FAMILY"/>
    <property type="match status" value="1"/>
</dbReference>
<feature type="compositionally biased region" description="Basic and acidic residues" evidence="3">
    <location>
        <begin position="13"/>
        <end position="24"/>
    </location>
</feature>
<dbReference type="PANTHER" id="PTHR31234:SF42">
    <property type="entry name" value="LATE EMBRYOGENESIS ABUNDANT (LEA) HYDROXYPROLINE-RICH GLYCOPROTEIN FAMILY"/>
    <property type="match status" value="1"/>
</dbReference>
<dbReference type="GO" id="GO:0005886">
    <property type="term" value="C:plasma membrane"/>
    <property type="evidence" value="ECO:0007669"/>
    <property type="project" value="TreeGrafter"/>
</dbReference>
<feature type="transmembrane region" description="Helical" evidence="4">
    <location>
        <begin position="199"/>
        <end position="226"/>
    </location>
</feature>
<keyword evidence="4" id="KW-0812">Transmembrane</keyword>
<dbReference type="OrthoDB" id="1924574at2759"/>
<keyword evidence="2 4" id="KW-0472">Membrane</keyword>
<comment type="subcellular location">
    <subcellularLocation>
        <location evidence="1">Membrane</location>
    </subcellularLocation>
</comment>
<keyword evidence="5" id="KW-1185">Reference proteome</keyword>
<dbReference type="KEGG" id="dzi:111281523"/>
<evidence type="ECO:0000256" key="4">
    <source>
        <dbReference type="SAM" id="Phobius"/>
    </source>
</evidence>
<dbReference type="RefSeq" id="XP_022724995.1">
    <property type="nucleotide sequence ID" value="XM_022869260.1"/>
</dbReference>
<evidence type="ECO:0000313" key="6">
    <source>
        <dbReference type="RefSeq" id="XP_022724995.1"/>
    </source>
</evidence>
<keyword evidence="4" id="KW-1133">Transmembrane helix</keyword>
<reference evidence="6" key="1">
    <citation type="submission" date="2025-08" db="UniProtKB">
        <authorList>
            <consortium name="RefSeq"/>
        </authorList>
    </citation>
    <scope>IDENTIFICATION</scope>
    <source>
        <tissue evidence="6">Fruit stalk</tissue>
    </source>
</reference>
<feature type="region of interest" description="Disordered" evidence="3">
    <location>
        <begin position="1"/>
        <end position="188"/>
    </location>
</feature>
<feature type="compositionally biased region" description="Low complexity" evidence="3">
    <location>
        <begin position="93"/>
        <end position="108"/>
    </location>
</feature>
<evidence type="ECO:0000256" key="3">
    <source>
        <dbReference type="SAM" id="MobiDB-lite"/>
    </source>
</evidence>
<evidence type="ECO:0000313" key="5">
    <source>
        <dbReference type="Proteomes" id="UP000515121"/>
    </source>
</evidence>